<dbReference type="InterPro" id="IPR003131">
    <property type="entry name" value="T1-type_BTB"/>
</dbReference>
<dbReference type="SUPFAM" id="SSF54695">
    <property type="entry name" value="POZ domain"/>
    <property type="match status" value="1"/>
</dbReference>
<dbReference type="EMBL" id="GG738950">
    <property type="protein sequence ID" value="EFC36059.1"/>
    <property type="molecule type" value="Genomic_DNA"/>
</dbReference>
<dbReference type="InterPro" id="IPR045068">
    <property type="entry name" value="BACURD1-3"/>
</dbReference>
<proteinExistence type="predicted"/>
<dbReference type="KEGG" id="ngr:NAEGRDRAFT_76271"/>
<dbReference type="VEuPathDB" id="AmoebaDB:NAEGRDRAFT_76271"/>
<gene>
    <name evidence="3" type="ORF">NAEGRDRAFT_76271</name>
</gene>
<evidence type="ECO:0000313" key="3">
    <source>
        <dbReference type="EMBL" id="EFC36059.1"/>
    </source>
</evidence>
<feature type="domain" description="Potassium channel tetramerisation-type BTB" evidence="2">
    <location>
        <begin position="119"/>
        <end position="209"/>
    </location>
</feature>
<dbReference type="AlphaFoldDB" id="D2W4E0"/>
<dbReference type="PANTHER" id="PTHR11145">
    <property type="entry name" value="BTB/POZ DOMAIN-CONTAINING ADAPTER FOR CUL3-MEDIATED RHOA DEGRADATION PROTEIN FAMILY MEMBER"/>
    <property type="match status" value="1"/>
</dbReference>
<evidence type="ECO:0000256" key="1">
    <source>
        <dbReference type="SAM" id="MobiDB-lite"/>
    </source>
</evidence>
<protein>
    <submittedName>
        <fullName evidence="3">Predicted protein</fullName>
    </submittedName>
</protein>
<dbReference type="GO" id="GO:0051260">
    <property type="term" value="P:protein homooligomerization"/>
    <property type="evidence" value="ECO:0007669"/>
    <property type="project" value="InterPro"/>
</dbReference>
<dbReference type="RefSeq" id="XP_002668803.1">
    <property type="nucleotide sequence ID" value="XM_002668757.1"/>
</dbReference>
<dbReference type="eggNOG" id="KOG2714">
    <property type="taxonomic scope" value="Eukaryota"/>
</dbReference>
<dbReference type="Pfam" id="PF02214">
    <property type="entry name" value="BTB_2"/>
    <property type="match status" value="1"/>
</dbReference>
<evidence type="ECO:0000313" key="4">
    <source>
        <dbReference type="Proteomes" id="UP000006671"/>
    </source>
</evidence>
<sequence length="232" mass="26845">MVKTTSTKSLFSSLSSPDSSLTSSSSSNFESLFEKSKSQFDQISLEFELILNTYKLKSQKLDLTERKLTKKEKLLKERELHLNERETIVKEHEEYFNCLEKKLSITTTIETKLGKNQKVKLDIGGKIFVTTLSTLTSVKDTFFTGYFNDHFNPTVEDDDNSFFIDRPNEQFHLILNYLRGIDIKCKIASLNECDLNDFIEEIVYYQLTPIYEILPSNGIDILRTKYSINSNP</sequence>
<name>D2W4E0_NAEGR</name>
<keyword evidence="4" id="KW-1185">Reference proteome</keyword>
<dbReference type="Proteomes" id="UP000006671">
    <property type="component" value="Unassembled WGS sequence"/>
</dbReference>
<reference evidence="3 4" key="1">
    <citation type="journal article" date="2010" name="Cell">
        <title>The genome of Naegleria gruberi illuminates early eukaryotic versatility.</title>
        <authorList>
            <person name="Fritz-Laylin L.K."/>
            <person name="Prochnik S.E."/>
            <person name="Ginger M.L."/>
            <person name="Dacks J.B."/>
            <person name="Carpenter M.L."/>
            <person name="Field M.C."/>
            <person name="Kuo A."/>
            <person name="Paredez A."/>
            <person name="Chapman J."/>
            <person name="Pham J."/>
            <person name="Shu S."/>
            <person name="Neupane R."/>
            <person name="Cipriano M."/>
            <person name="Mancuso J."/>
            <person name="Tu H."/>
            <person name="Salamov A."/>
            <person name="Lindquist E."/>
            <person name="Shapiro H."/>
            <person name="Lucas S."/>
            <person name="Grigoriev I.V."/>
            <person name="Cande W.Z."/>
            <person name="Fulton C."/>
            <person name="Rokhsar D.S."/>
            <person name="Dawson S.C."/>
        </authorList>
    </citation>
    <scope>NUCLEOTIDE SEQUENCE [LARGE SCALE GENOMIC DNA]</scope>
    <source>
        <strain evidence="3 4">NEG-M</strain>
    </source>
</reference>
<dbReference type="InterPro" id="IPR011333">
    <property type="entry name" value="SKP1/BTB/POZ_sf"/>
</dbReference>
<evidence type="ECO:0000259" key="2">
    <source>
        <dbReference type="Pfam" id="PF02214"/>
    </source>
</evidence>
<accession>D2W4E0</accession>
<dbReference type="InParanoid" id="D2W4E0"/>
<feature type="region of interest" description="Disordered" evidence="1">
    <location>
        <begin position="1"/>
        <end position="24"/>
    </location>
</feature>
<dbReference type="OrthoDB" id="2414723at2759"/>
<dbReference type="PANTHER" id="PTHR11145:SF8">
    <property type="entry name" value="RE57120P"/>
    <property type="match status" value="1"/>
</dbReference>
<dbReference type="GeneID" id="8856359"/>
<dbReference type="Gene3D" id="3.30.710.10">
    <property type="entry name" value="Potassium Channel Kv1.1, Chain A"/>
    <property type="match status" value="1"/>
</dbReference>
<organism evidence="4">
    <name type="scientific">Naegleria gruberi</name>
    <name type="common">Amoeba</name>
    <dbReference type="NCBI Taxonomy" id="5762"/>
    <lineage>
        <taxon>Eukaryota</taxon>
        <taxon>Discoba</taxon>
        <taxon>Heterolobosea</taxon>
        <taxon>Tetramitia</taxon>
        <taxon>Eutetramitia</taxon>
        <taxon>Vahlkampfiidae</taxon>
        <taxon>Naegleria</taxon>
    </lineage>
</organism>